<sequence length="126" mass="13726">MFDNGDSRNLAGQSEAKAPETNRLQLEVNEEQRFERGLGNNTATSLRDGLVQTIKGLLENEEPVSPGKFNVIKGAIALGFSPQGGFGEADRNPVADRLERMAQAQSDPKAREGFVRMAELIRPKSA</sequence>
<proteinExistence type="predicted"/>
<dbReference type="EMBL" id="JAFLCK010000009">
    <property type="protein sequence ID" value="MBN8660345.1"/>
    <property type="molecule type" value="Genomic_DNA"/>
</dbReference>
<reference evidence="2" key="1">
    <citation type="submission" date="2021-02" db="EMBL/GenBank/DDBJ databases">
        <title>Genome-Resolved Metagenomics of a Microbial Community Performing Photosynthetic Biological Nutrient Removal.</title>
        <authorList>
            <person name="Mcdaniel E.A."/>
        </authorList>
    </citation>
    <scope>NUCLEOTIDE SEQUENCE</scope>
    <source>
        <strain evidence="2">UWPOB_OBS1</strain>
    </source>
</reference>
<feature type="region of interest" description="Disordered" evidence="1">
    <location>
        <begin position="1"/>
        <end position="25"/>
    </location>
</feature>
<evidence type="ECO:0000313" key="3">
    <source>
        <dbReference type="Proteomes" id="UP000664277"/>
    </source>
</evidence>
<gene>
    <name evidence="2" type="ORF">J0M35_08295</name>
</gene>
<evidence type="ECO:0000256" key="1">
    <source>
        <dbReference type="SAM" id="MobiDB-lite"/>
    </source>
</evidence>
<dbReference type="Proteomes" id="UP000664277">
    <property type="component" value="Unassembled WGS sequence"/>
</dbReference>
<comment type="caution">
    <text evidence="2">The sequence shown here is derived from an EMBL/GenBank/DDBJ whole genome shotgun (WGS) entry which is preliminary data.</text>
</comment>
<organism evidence="2 3">
    <name type="scientific">Candidatus Obscuribacter phosphatis</name>
    <dbReference type="NCBI Taxonomy" id="1906157"/>
    <lineage>
        <taxon>Bacteria</taxon>
        <taxon>Bacillati</taxon>
        <taxon>Candidatus Melainabacteria</taxon>
        <taxon>Candidatus Obscuribacterales</taxon>
        <taxon>Candidatus Obscuribacteraceae</taxon>
        <taxon>Candidatus Obscuribacter</taxon>
    </lineage>
</organism>
<protein>
    <submittedName>
        <fullName evidence="2">Uncharacterized protein</fullName>
    </submittedName>
</protein>
<evidence type="ECO:0000313" key="2">
    <source>
        <dbReference type="EMBL" id="MBN8660345.1"/>
    </source>
</evidence>
<name>A0A8J7PIN6_9BACT</name>
<dbReference type="AlphaFoldDB" id="A0A8J7PIN6"/>
<accession>A0A8J7PIN6</accession>